<keyword evidence="11" id="KW-1208">Phospholipid metabolism</keyword>
<comment type="similarity">
    <text evidence="2">Belongs to the GPC1 family.</text>
</comment>
<keyword evidence="7 13" id="KW-1133">Transmembrane helix</keyword>
<evidence type="ECO:0000256" key="13">
    <source>
        <dbReference type="SAM" id="Phobius"/>
    </source>
</evidence>
<evidence type="ECO:0000256" key="1">
    <source>
        <dbReference type="ARBA" id="ARBA00004141"/>
    </source>
</evidence>
<keyword evidence="5" id="KW-0808">Transferase</keyword>
<dbReference type="Proteomes" id="UP000485058">
    <property type="component" value="Unassembled WGS sequence"/>
</dbReference>
<feature type="non-terminal residue" evidence="14">
    <location>
        <position position="1"/>
    </location>
</feature>
<comment type="subcellular location">
    <subcellularLocation>
        <location evidence="1">Membrane</location>
        <topology evidence="1">Multi-pass membrane protein</topology>
    </subcellularLocation>
</comment>
<organism evidence="14 15">
    <name type="scientific">Haematococcus lacustris</name>
    <name type="common">Green alga</name>
    <name type="synonym">Haematococcus pluvialis</name>
    <dbReference type="NCBI Taxonomy" id="44745"/>
    <lineage>
        <taxon>Eukaryota</taxon>
        <taxon>Viridiplantae</taxon>
        <taxon>Chlorophyta</taxon>
        <taxon>core chlorophytes</taxon>
        <taxon>Chlorophyceae</taxon>
        <taxon>CS clade</taxon>
        <taxon>Chlamydomonadales</taxon>
        <taxon>Haematococcaceae</taxon>
        <taxon>Haematococcus</taxon>
    </lineage>
</organism>
<gene>
    <name evidence="14" type="ORF">HaLaN_26120</name>
</gene>
<sequence length="180" mass="19901">MSRNKKRLSCIIVHVGNKLTIDPAVLYVHSLEHSMSQMLHDARWAAACTVAVSSARRSEEGGHVVFGVAALALPTLAASAPWCLPRLYLAFIALAMPWRLYSFARRQWGFFLLDFCYFANALIVAYLLWLEAQPPLTSQRSTQLAAGLQAMTYTLAEGPLAAALLAWQCAWVLDSPDHVI</sequence>
<evidence type="ECO:0000256" key="3">
    <source>
        <dbReference type="ARBA" id="ARBA00019082"/>
    </source>
</evidence>
<evidence type="ECO:0000256" key="9">
    <source>
        <dbReference type="ARBA" id="ARBA00023136"/>
    </source>
</evidence>
<dbReference type="EMBL" id="BLLF01003599">
    <property type="protein sequence ID" value="GFH27746.1"/>
    <property type="molecule type" value="Genomic_DNA"/>
</dbReference>
<dbReference type="InterPro" id="IPR021261">
    <property type="entry name" value="GPCAT"/>
</dbReference>
<evidence type="ECO:0000256" key="10">
    <source>
        <dbReference type="ARBA" id="ARBA00023209"/>
    </source>
</evidence>
<dbReference type="GO" id="GO:0006656">
    <property type="term" value="P:phosphatidylcholine biosynthetic process"/>
    <property type="evidence" value="ECO:0007669"/>
    <property type="project" value="TreeGrafter"/>
</dbReference>
<keyword evidence="6 13" id="KW-0812">Transmembrane</keyword>
<protein>
    <recommendedName>
        <fullName evidence="3">Glycerophosphocholine acyltransferase 1</fullName>
    </recommendedName>
</protein>
<keyword evidence="15" id="KW-1185">Reference proteome</keyword>
<keyword evidence="10" id="KW-0594">Phospholipid biosynthesis</keyword>
<comment type="caution">
    <text evidence="14">The sequence shown here is derived from an EMBL/GenBank/DDBJ whole genome shotgun (WGS) entry which is preliminary data.</text>
</comment>
<dbReference type="PANTHER" id="PTHR31201">
    <property type="entry name" value="OS01G0585100 PROTEIN"/>
    <property type="match status" value="1"/>
</dbReference>
<name>A0A6A0A5H0_HAELA</name>
<feature type="transmembrane region" description="Helical" evidence="13">
    <location>
        <begin position="108"/>
        <end position="130"/>
    </location>
</feature>
<evidence type="ECO:0000256" key="5">
    <source>
        <dbReference type="ARBA" id="ARBA00022679"/>
    </source>
</evidence>
<evidence type="ECO:0000256" key="4">
    <source>
        <dbReference type="ARBA" id="ARBA00022516"/>
    </source>
</evidence>
<evidence type="ECO:0000256" key="11">
    <source>
        <dbReference type="ARBA" id="ARBA00023264"/>
    </source>
</evidence>
<evidence type="ECO:0000256" key="12">
    <source>
        <dbReference type="ARBA" id="ARBA00023315"/>
    </source>
</evidence>
<reference evidence="14 15" key="1">
    <citation type="submission" date="2020-02" db="EMBL/GenBank/DDBJ databases">
        <title>Draft genome sequence of Haematococcus lacustris strain NIES-144.</title>
        <authorList>
            <person name="Morimoto D."/>
            <person name="Nakagawa S."/>
            <person name="Yoshida T."/>
            <person name="Sawayama S."/>
        </authorList>
    </citation>
    <scope>NUCLEOTIDE SEQUENCE [LARGE SCALE GENOMIC DNA]</scope>
    <source>
        <strain evidence="14 15">NIES-144</strain>
    </source>
</reference>
<keyword evidence="4" id="KW-0444">Lipid biosynthesis</keyword>
<evidence type="ECO:0000313" key="14">
    <source>
        <dbReference type="EMBL" id="GFH27746.1"/>
    </source>
</evidence>
<keyword evidence="8" id="KW-0443">Lipid metabolism</keyword>
<evidence type="ECO:0000313" key="15">
    <source>
        <dbReference type="Proteomes" id="UP000485058"/>
    </source>
</evidence>
<keyword evidence="12" id="KW-0012">Acyltransferase</keyword>
<evidence type="ECO:0000256" key="2">
    <source>
        <dbReference type="ARBA" id="ARBA00006675"/>
    </source>
</evidence>
<dbReference type="GO" id="GO:0016746">
    <property type="term" value="F:acyltransferase activity"/>
    <property type="evidence" value="ECO:0007669"/>
    <property type="project" value="UniProtKB-KW"/>
</dbReference>
<feature type="non-terminal residue" evidence="14">
    <location>
        <position position="180"/>
    </location>
</feature>
<dbReference type="PANTHER" id="PTHR31201:SF1">
    <property type="entry name" value="GLYCEROPHOSPHOCHOLINE ACYLTRANSFERASE 1"/>
    <property type="match status" value="1"/>
</dbReference>
<evidence type="ECO:0000256" key="6">
    <source>
        <dbReference type="ARBA" id="ARBA00022692"/>
    </source>
</evidence>
<dbReference type="Pfam" id="PF10998">
    <property type="entry name" value="DUF2838"/>
    <property type="match status" value="1"/>
</dbReference>
<evidence type="ECO:0000256" key="7">
    <source>
        <dbReference type="ARBA" id="ARBA00022989"/>
    </source>
</evidence>
<keyword evidence="9 13" id="KW-0472">Membrane</keyword>
<evidence type="ECO:0000256" key="8">
    <source>
        <dbReference type="ARBA" id="ARBA00023098"/>
    </source>
</evidence>
<dbReference type="GO" id="GO:0016020">
    <property type="term" value="C:membrane"/>
    <property type="evidence" value="ECO:0007669"/>
    <property type="project" value="UniProtKB-SubCell"/>
</dbReference>
<proteinExistence type="inferred from homology"/>
<accession>A0A6A0A5H0</accession>
<dbReference type="AlphaFoldDB" id="A0A6A0A5H0"/>